<feature type="region of interest" description="Disordered" evidence="3">
    <location>
        <begin position="342"/>
        <end position="370"/>
    </location>
</feature>
<sequence>MQALVDWDLIQPLHATEAHGQNRGEAVLASAIEALQQSRYQDVLSSAVGRRVLGFESPTTTAGTDATEISVANLVVSFYQSHIGTWLSSAASTEAQQTVRYQVLVVGVALLQLFIQQCWTGPPVTVSLDSLLPERLIAACSTPEAWTKQALQGLEIDGEQPYHLTLDPILLLLARVLLVDVLCQLDGDAASPMATLLTEHLDTTTQLLIPPSMFWWAARCLRVQQTLLDEKSSTLRNQIHTLLQHTAAVLGSPACQASGTCQTLPAARVNELYARLVLEQGLVEQYYDHHDRAIVQFQKAQEASGLQWSVTGALGRRTKFQQFDVSQLVVVAESAKLTDESSFSAADRTNAASPTATQNGQPPSAQPEALLLNDDTLLEQTQF</sequence>
<keyword evidence="5" id="KW-1185">Reference proteome</keyword>
<accession>A0A9W8B880</accession>
<feature type="non-terminal residue" evidence="4">
    <location>
        <position position="383"/>
    </location>
</feature>
<evidence type="ECO:0000256" key="3">
    <source>
        <dbReference type="SAM" id="MobiDB-lite"/>
    </source>
</evidence>
<dbReference type="EMBL" id="JANBQB010000152">
    <property type="protein sequence ID" value="KAJ1980807.1"/>
    <property type="molecule type" value="Genomic_DNA"/>
</dbReference>
<proteinExistence type="predicted"/>
<reference evidence="4" key="1">
    <citation type="submission" date="2022-07" db="EMBL/GenBank/DDBJ databases">
        <title>Phylogenomic reconstructions and comparative analyses of Kickxellomycotina fungi.</title>
        <authorList>
            <person name="Reynolds N.K."/>
            <person name="Stajich J.E."/>
            <person name="Barry K."/>
            <person name="Grigoriev I.V."/>
            <person name="Crous P."/>
            <person name="Smith M.E."/>
        </authorList>
    </citation>
    <scope>NUCLEOTIDE SEQUENCE</scope>
    <source>
        <strain evidence="4">RSA 567</strain>
    </source>
</reference>
<keyword evidence="2" id="KW-0802">TPR repeat</keyword>
<dbReference type="InterPro" id="IPR044244">
    <property type="entry name" value="TTC27/Emw1"/>
</dbReference>
<evidence type="ECO:0000313" key="4">
    <source>
        <dbReference type="EMBL" id="KAJ1980807.1"/>
    </source>
</evidence>
<protein>
    <submittedName>
        <fullName evidence="4">Uncharacterized protein</fullName>
    </submittedName>
</protein>
<dbReference type="PANTHER" id="PTHR16193:SF0">
    <property type="entry name" value="TETRATRICOPEPTIDE REPEAT PROTEIN 27"/>
    <property type="match status" value="1"/>
</dbReference>
<dbReference type="AlphaFoldDB" id="A0A9W8B880"/>
<keyword evidence="1" id="KW-0677">Repeat</keyword>
<evidence type="ECO:0000313" key="5">
    <source>
        <dbReference type="Proteomes" id="UP001151582"/>
    </source>
</evidence>
<evidence type="ECO:0000256" key="1">
    <source>
        <dbReference type="ARBA" id="ARBA00022737"/>
    </source>
</evidence>
<organism evidence="4 5">
    <name type="scientific">Dimargaris verticillata</name>
    <dbReference type="NCBI Taxonomy" id="2761393"/>
    <lineage>
        <taxon>Eukaryota</taxon>
        <taxon>Fungi</taxon>
        <taxon>Fungi incertae sedis</taxon>
        <taxon>Zoopagomycota</taxon>
        <taxon>Kickxellomycotina</taxon>
        <taxon>Dimargaritomycetes</taxon>
        <taxon>Dimargaritales</taxon>
        <taxon>Dimargaritaceae</taxon>
        <taxon>Dimargaris</taxon>
    </lineage>
</organism>
<evidence type="ECO:0000256" key="2">
    <source>
        <dbReference type="ARBA" id="ARBA00022803"/>
    </source>
</evidence>
<dbReference type="OrthoDB" id="1936594at2759"/>
<feature type="compositionally biased region" description="Polar residues" evidence="3">
    <location>
        <begin position="350"/>
        <end position="363"/>
    </location>
</feature>
<name>A0A9W8B880_9FUNG</name>
<gene>
    <name evidence="4" type="ORF">H4R34_002322</name>
</gene>
<comment type="caution">
    <text evidence="4">The sequence shown here is derived from an EMBL/GenBank/DDBJ whole genome shotgun (WGS) entry which is preliminary data.</text>
</comment>
<dbReference type="Proteomes" id="UP001151582">
    <property type="component" value="Unassembled WGS sequence"/>
</dbReference>
<dbReference type="PANTHER" id="PTHR16193">
    <property type="entry name" value="TETRATRICOPEPTIDE REPEAT PROTEIN 27"/>
    <property type="match status" value="1"/>
</dbReference>